<name>A0A934UM11_9SPHI</name>
<reference evidence="2" key="1">
    <citation type="submission" date="2020-12" db="EMBL/GenBank/DDBJ databases">
        <title>Bacterial novel species Mucilaginibacter sp. SD-g isolated from soil.</title>
        <authorList>
            <person name="Jung H.-Y."/>
        </authorList>
    </citation>
    <scope>NUCLEOTIDE SEQUENCE</scope>
    <source>
        <strain evidence="2">SD-g</strain>
    </source>
</reference>
<accession>A0A934UM11</accession>
<dbReference type="SMART" id="SM00871">
    <property type="entry name" value="AraC_E_bind"/>
    <property type="match status" value="1"/>
</dbReference>
<dbReference type="Gene3D" id="3.20.80.10">
    <property type="entry name" value="Regulatory factor, effector binding domain"/>
    <property type="match status" value="1"/>
</dbReference>
<dbReference type="AlphaFoldDB" id="A0A934UM11"/>
<evidence type="ECO:0000313" key="2">
    <source>
        <dbReference type="EMBL" id="MBK0378411.1"/>
    </source>
</evidence>
<evidence type="ECO:0000259" key="1">
    <source>
        <dbReference type="SMART" id="SM00871"/>
    </source>
</evidence>
<dbReference type="RefSeq" id="WP_200064181.1">
    <property type="nucleotide sequence ID" value="NZ_JAEHFW010000001.1"/>
</dbReference>
<dbReference type="EMBL" id="JAEHFW010000001">
    <property type="protein sequence ID" value="MBK0378411.1"/>
    <property type="molecule type" value="Genomic_DNA"/>
</dbReference>
<dbReference type="InterPro" id="IPR010499">
    <property type="entry name" value="AraC_E-bd"/>
</dbReference>
<feature type="domain" description="AraC effector-binding" evidence="1">
    <location>
        <begin position="161"/>
        <end position="312"/>
    </location>
</feature>
<gene>
    <name evidence="2" type="ORF">I5M19_03780</name>
</gene>
<dbReference type="InterPro" id="IPR011256">
    <property type="entry name" value="Reg_factor_effector_dom_sf"/>
</dbReference>
<sequence length="312" mass="35635">MKRPAIFVLILLLLAFISIYFIVPQNIRMVSTTPIYATDQNVFNFLIKKKEWPRWWPGAHKNGDVNSYTFNGVNYTLQQNTNSDIAVLIKSEKIELDSRITYLATDDGMTTVTWEAGKQSSLNPFERIAEFVRIKDIQHDVADIMDGFKQFMQTDTNVYGIKVRLQKVKDSVMIATHVTTTTYPTTKTIYNMVDELRNHIKNENGKETNQPMLNINQTDENEYHTMVAIPVAGPIKPAPGMVINKMVAGGNILETEVKGGRKTIDNAFVQMKNYLKDHGLVSPAMPFELMVTNRLTQPDTTKWITKVYYPIF</sequence>
<keyword evidence="3" id="KW-1185">Reference proteome</keyword>
<dbReference type="SUPFAM" id="SSF55136">
    <property type="entry name" value="Probable bacterial effector-binding domain"/>
    <property type="match status" value="1"/>
</dbReference>
<comment type="caution">
    <text evidence="2">The sequence shown here is derived from an EMBL/GenBank/DDBJ whole genome shotgun (WGS) entry which is preliminary data.</text>
</comment>
<proteinExistence type="predicted"/>
<protein>
    <submittedName>
        <fullName evidence="2">GyrI-like domain-containing protein</fullName>
    </submittedName>
</protein>
<dbReference type="Proteomes" id="UP000613193">
    <property type="component" value="Unassembled WGS sequence"/>
</dbReference>
<evidence type="ECO:0000313" key="3">
    <source>
        <dbReference type="Proteomes" id="UP000613193"/>
    </source>
</evidence>
<organism evidence="2 3">
    <name type="scientific">Mucilaginibacter segetis</name>
    <dbReference type="NCBI Taxonomy" id="2793071"/>
    <lineage>
        <taxon>Bacteria</taxon>
        <taxon>Pseudomonadati</taxon>
        <taxon>Bacteroidota</taxon>
        <taxon>Sphingobacteriia</taxon>
        <taxon>Sphingobacteriales</taxon>
        <taxon>Sphingobacteriaceae</taxon>
        <taxon>Mucilaginibacter</taxon>
    </lineage>
</organism>